<dbReference type="RefSeq" id="WP_154653160.1">
    <property type="nucleotide sequence ID" value="NZ_JBKWRC010000001.1"/>
</dbReference>
<dbReference type="InterPro" id="IPR025617">
    <property type="entry name" value="YqzL"/>
</dbReference>
<name>A0A928KTS2_9FIRM</name>
<reference evidence="1" key="1">
    <citation type="submission" date="2019-04" db="EMBL/GenBank/DDBJ databases">
        <title>Evolution of Biomass-Degrading Anaerobic Consortia Revealed by Metagenomics.</title>
        <authorList>
            <person name="Peng X."/>
        </authorList>
    </citation>
    <scope>NUCLEOTIDE SEQUENCE</scope>
    <source>
        <strain evidence="1">SIG551</strain>
    </source>
</reference>
<evidence type="ECO:0000313" key="1">
    <source>
        <dbReference type="EMBL" id="MBE6832781.1"/>
    </source>
</evidence>
<proteinExistence type="predicted"/>
<dbReference type="Proteomes" id="UP000754750">
    <property type="component" value="Unassembled WGS sequence"/>
</dbReference>
<dbReference type="Pfam" id="PF14006">
    <property type="entry name" value="YqzL"/>
    <property type="match status" value="1"/>
</dbReference>
<comment type="caution">
    <text evidence="1">The sequence shown here is derived from an EMBL/GenBank/DDBJ whole genome shotgun (WGS) entry which is preliminary data.</text>
</comment>
<evidence type="ECO:0000313" key="2">
    <source>
        <dbReference type="Proteomes" id="UP000754750"/>
    </source>
</evidence>
<protein>
    <submittedName>
        <fullName evidence="1">YqzL family protein</fullName>
    </submittedName>
</protein>
<dbReference type="AlphaFoldDB" id="A0A928KTS2"/>
<sequence length="58" mass="6726">MDREQAWNVFQQTGSVEAYLHYVRLTQAMNQQTAVVLPEEEEHANQYRGLGPYGEERG</sequence>
<accession>A0A928KTS2</accession>
<organism evidence="1 2">
    <name type="scientific">Faecalispora sporosphaeroides</name>
    <dbReference type="NCBI Taxonomy" id="1549"/>
    <lineage>
        <taxon>Bacteria</taxon>
        <taxon>Bacillati</taxon>
        <taxon>Bacillota</taxon>
        <taxon>Clostridia</taxon>
        <taxon>Eubacteriales</taxon>
        <taxon>Oscillospiraceae</taxon>
        <taxon>Faecalispora</taxon>
    </lineage>
</organism>
<gene>
    <name evidence="1" type="ORF">E7512_04245</name>
</gene>
<dbReference type="EMBL" id="SVNY01000002">
    <property type="protein sequence ID" value="MBE6832781.1"/>
    <property type="molecule type" value="Genomic_DNA"/>
</dbReference>